<reference evidence="7 8" key="1">
    <citation type="submission" date="2016-12" db="EMBL/GenBank/DDBJ databases">
        <authorList>
            <person name="Song W.-J."/>
            <person name="Kurnit D.M."/>
        </authorList>
    </citation>
    <scope>NUCLEOTIDE SEQUENCE [LARGE SCALE GENOMIC DNA]</scope>
    <source>
        <strain evidence="7 8">PCL1601</strain>
    </source>
</reference>
<protein>
    <recommendedName>
        <fullName evidence="6">C-type lysozyme inhibitor domain-containing protein</fullName>
    </recommendedName>
</protein>
<evidence type="ECO:0000259" key="6">
    <source>
        <dbReference type="Pfam" id="PF09864"/>
    </source>
</evidence>
<dbReference type="Proteomes" id="UP000185578">
    <property type="component" value="Unassembled WGS sequence"/>
</dbReference>
<accession>A0A1Q8EJ53</accession>
<comment type="caution">
    <text evidence="7">The sequence shown here is derived from an EMBL/GenBank/DDBJ whole genome shotgun (WGS) entry which is preliminary data.</text>
</comment>
<dbReference type="EMBL" id="MSCT01000020">
    <property type="protein sequence ID" value="OLF51821.1"/>
    <property type="molecule type" value="Genomic_DNA"/>
</dbReference>
<dbReference type="InterPro" id="IPR018660">
    <property type="entry name" value="MliC"/>
</dbReference>
<dbReference type="Pfam" id="PF09864">
    <property type="entry name" value="MliC"/>
    <property type="match status" value="1"/>
</dbReference>
<proteinExistence type="predicted"/>
<evidence type="ECO:0000313" key="8">
    <source>
        <dbReference type="Proteomes" id="UP000185578"/>
    </source>
</evidence>
<dbReference type="SUPFAM" id="SSF141488">
    <property type="entry name" value="YdhA-like"/>
    <property type="match status" value="1"/>
</dbReference>
<dbReference type="InterPro" id="IPR036328">
    <property type="entry name" value="MliC_sf"/>
</dbReference>
<sequence length="115" mass="12260">MKEVLSVVFLSSLFGVVGVANAAADAVPLPGKGELKVTDRTYVCGDKQIGVKYFDKGSNQLAIVPVEGEGELVFVRTVSASGAIYASGQYLWSGKIDWMDLKDTIQGKTLSCKVK</sequence>
<evidence type="ECO:0000256" key="3">
    <source>
        <dbReference type="ARBA" id="ARBA00023139"/>
    </source>
</evidence>
<keyword evidence="4" id="KW-0449">Lipoprotein</keyword>
<organism evidence="7 8">
    <name type="scientific">Pseudomonas chlororaphis</name>
    <dbReference type="NCBI Taxonomy" id="587753"/>
    <lineage>
        <taxon>Bacteria</taxon>
        <taxon>Pseudomonadati</taxon>
        <taxon>Pseudomonadota</taxon>
        <taxon>Gammaproteobacteria</taxon>
        <taxon>Pseudomonadales</taxon>
        <taxon>Pseudomonadaceae</taxon>
        <taxon>Pseudomonas</taxon>
    </lineage>
</organism>
<evidence type="ECO:0000256" key="2">
    <source>
        <dbReference type="ARBA" id="ARBA00023136"/>
    </source>
</evidence>
<evidence type="ECO:0000256" key="4">
    <source>
        <dbReference type="ARBA" id="ARBA00023288"/>
    </source>
</evidence>
<keyword evidence="3" id="KW-0564">Palmitate</keyword>
<dbReference type="Gene3D" id="2.40.128.200">
    <property type="match status" value="1"/>
</dbReference>
<name>A0A1Q8EJ53_9PSED</name>
<evidence type="ECO:0000256" key="1">
    <source>
        <dbReference type="ARBA" id="ARBA00022729"/>
    </source>
</evidence>
<feature type="signal peptide" evidence="5">
    <location>
        <begin position="1"/>
        <end position="22"/>
    </location>
</feature>
<feature type="domain" description="C-type lysozyme inhibitor" evidence="6">
    <location>
        <begin position="42"/>
        <end position="95"/>
    </location>
</feature>
<keyword evidence="1 5" id="KW-0732">Signal</keyword>
<evidence type="ECO:0000313" key="7">
    <source>
        <dbReference type="EMBL" id="OLF51821.1"/>
    </source>
</evidence>
<feature type="chain" id="PRO_5013316884" description="C-type lysozyme inhibitor domain-containing protein" evidence="5">
    <location>
        <begin position="23"/>
        <end position="115"/>
    </location>
</feature>
<gene>
    <name evidence="7" type="ORF">BTN82_24055</name>
</gene>
<evidence type="ECO:0000256" key="5">
    <source>
        <dbReference type="SAM" id="SignalP"/>
    </source>
</evidence>
<dbReference type="AlphaFoldDB" id="A0A1Q8EJ53"/>
<dbReference type="RefSeq" id="WP_075121577.1">
    <property type="nucleotide sequence ID" value="NZ_MSCT01000020.1"/>
</dbReference>
<keyword evidence="2" id="KW-0472">Membrane</keyword>